<dbReference type="InterPro" id="IPR012338">
    <property type="entry name" value="Beta-lactam/transpept-like"/>
</dbReference>
<dbReference type="SUPFAM" id="SSF56601">
    <property type="entry name" value="beta-lactamase/transpeptidase-like"/>
    <property type="match status" value="1"/>
</dbReference>
<keyword evidence="3" id="KW-0378">Hydrolase</keyword>
<dbReference type="PANTHER" id="PTHR43283">
    <property type="entry name" value="BETA-LACTAMASE-RELATED"/>
    <property type="match status" value="1"/>
</dbReference>
<keyword evidence="4" id="KW-1185">Reference proteome</keyword>
<dbReference type="Pfam" id="PF00144">
    <property type="entry name" value="Beta-lactamase"/>
    <property type="match status" value="1"/>
</dbReference>
<dbReference type="Gene3D" id="3.40.710.10">
    <property type="entry name" value="DD-peptidase/beta-lactamase superfamily"/>
    <property type="match status" value="1"/>
</dbReference>
<feature type="signal peptide" evidence="1">
    <location>
        <begin position="1"/>
        <end position="23"/>
    </location>
</feature>
<proteinExistence type="predicted"/>
<accession>A0ABW7FJL2</accession>
<dbReference type="InterPro" id="IPR001466">
    <property type="entry name" value="Beta-lactam-related"/>
</dbReference>
<name>A0ABW7FJL2_9BURK</name>
<dbReference type="RefSeq" id="WP_394397862.1">
    <property type="nucleotide sequence ID" value="NZ_JBIGHW010000006.1"/>
</dbReference>
<sequence length="404" mass="43519">MRLRPGLAAAFVLLCSLPMPSQAGWDWLYEWRVANRPPPGRPAVYSRSDPQLWPSERVAGAAAPVPLPRGASACLSEAALAPTLAEIERVRSDAFLVWHRGRVVFERYAEDRGPDASTEPASMHKSVLALVVGQAVADGFIPTVQAPVSRWLTEWAGDPRGAITIEQMLQMASGLAPLPFDMSPGSAWNRALLGADSTAVPLSAALADTPGTRFNYASGISQLLGLIVERATGQRYAHYLSQRLWQPLGAAEAFVVLDHPGGLARTASGLFARPEDWLRVGLLFVHGGRVGDRQLMDPAWLQAMGAPSTANPNYGYQLWRGSPHAPQRRYNSVTPGAVPASAPFLADDMLFFDGAGAQRVYVSAREQLVIVRQGAAAFDWDDSRVPNLVVQAARGCDAGVRVAR</sequence>
<reference evidence="3 4" key="1">
    <citation type="submission" date="2024-08" db="EMBL/GenBank/DDBJ databases">
        <authorList>
            <person name="Lu H."/>
        </authorList>
    </citation>
    <scope>NUCLEOTIDE SEQUENCE [LARGE SCALE GENOMIC DNA]</scope>
    <source>
        <strain evidence="3 4">LKC17W</strain>
    </source>
</reference>
<dbReference type="GO" id="GO:0016787">
    <property type="term" value="F:hydrolase activity"/>
    <property type="evidence" value="ECO:0007669"/>
    <property type="project" value="UniProtKB-KW"/>
</dbReference>
<evidence type="ECO:0000259" key="2">
    <source>
        <dbReference type="Pfam" id="PF00144"/>
    </source>
</evidence>
<dbReference type="EMBL" id="JBIGHW010000006">
    <property type="protein sequence ID" value="MFG6441527.1"/>
    <property type="molecule type" value="Genomic_DNA"/>
</dbReference>
<protein>
    <submittedName>
        <fullName evidence="3">Serine hydrolase domain-containing protein</fullName>
        <ecNumber evidence="3">3.-.-.-</ecNumber>
    </submittedName>
</protein>
<dbReference type="Proteomes" id="UP001606301">
    <property type="component" value="Unassembled WGS sequence"/>
</dbReference>
<dbReference type="PANTHER" id="PTHR43283:SF7">
    <property type="entry name" value="BETA-LACTAMASE-RELATED DOMAIN-CONTAINING PROTEIN"/>
    <property type="match status" value="1"/>
</dbReference>
<feature type="chain" id="PRO_5046283619" evidence="1">
    <location>
        <begin position="24"/>
        <end position="404"/>
    </location>
</feature>
<feature type="domain" description="Beta-lactamase-related" evidence="2">
    <location>
        <begin position="88"/>
        <end position="362"/>
    </location>
</feature>
<evidence type="ECO:0000313" key="4">
    <source>
        <dbReference type="Proteomes" id="UP001606301"/>
    </source>
</evidence>
<dbReference type="InterPro" id="IPR050789">
    <property type="entry name" value="Diverse_Enzym_Activities"/>
</dbReference>
<dbReference type="EC" id="3.-.-.-" evidence="3"/>
<gene>
    <name evidence="3" type="ORF">ACG0Z3_12650</name>
</gene>
<organism evidence="3 4">
    <name type="scientific">Pelomonas margarita</name>
    <dbReference type="NCBI Taxonomy" id="3299031"/>
    <lineage>
        <taxon>Bacteria</taxon>
        <taxon>Pseudomonadati</taxon>
        <taxon>Pseudomonadota</taxon>
        <taxon>Betaproteobacteria</taxon>
        <taxon>Burkholderiales</taxon>
        <taxon>Sphaerotilaceae</taxon>
        <taxon>Roseateles</taxon>
    </lineage>
</organism>
<evidence type="ECO:0000256" key="1">
    <source>
        <dbReference type="SAM" id="SignalP"/>
    </source>
</evidence>
<keyword evidence="1" id="KW-0732">Signal</keyword>
<comment type="caution">
    <text evidence="3">The sequence shown here is derived from an EMBL/GenBank/DDBJ whole genome shotgun (WGS) entry which is preliminary data.</text>
</comment>
<evidence type="ECO:0000313" key="3">
    <source>
        <dbReference type="EMBL" id="MFG6441527.1"/>
    </source>
</evidence>